<evidence type="ECO:0000256" key="1">
    <source>
        <dbReference type="ARBA" id="ARBA00023284"/>
    </source>
</evidence>
<sequence length="202" mass="21781">MIERLVAFFKARGLASAIIAVAILGLAGVLYVISTALVSSAPGPLDSYARGAMSGFMSVNEPPAQPLGRIVTGEGEEITLADRRGKLVLVNFWATWCAPCVVEMPELDALQARLGSDQFEVMAISMDRTMDEARRFYEENGLEHLALYHDPALRLAISAGSRGLPTTILYDRHGGEIGRLSGEAAWASEDAIALIEAALERY</sequence>
<dbReference type="InterPro" id="IPR000866">
    <property type="entry name" value="AhpC/TSA"/>
</dbReference>
<dbReference type="PANTHER" id="PTHR42852:SF18">
    <property type="entry name" value="CHROMOSOME UNDETERMINED SCAFFOLD_47, WHOLE GENOME SHOTGUN SEQUENCE"/>
    <property type="match status" value="1"/>
</dbReference>
<evidence type="ECO:0000313" key="5">
    <source>
        <dbReference type="Proteomes" id="UP000648722"/>
    </source>
</evidence>
<dbReference type="PROSITE" id="PS00194">
    <property type="entry name" value="THIOREDOXIN_1"/>
    <property type="match status" value="1"/>
</dbReference>
<dbReference type="Proteomes" id="UP000648722">
    <property type="component" value="Unassembled WGS sequence"/>
</dbReference>
<dbReference type="RefSeq" id="WP_188452906.1">
    <property type="nucleotide sequence ID" value="NZ_BMFS01000013.1"/>
</dbReference>
<dbReference type="InterPro" id="IPR036249">
    <property type="entry name" value="Thioredoxin-like_sf"/>
</dbReference>
<evidence type="ECO:0000256" key="2">
    <source>
        <dbReference type="SAM" id="Phobius"/>
    </source>
</evidence>
<feature type="transmembrane region" description="Helical" evidence="2">
    <location>
        <begin position="12"/>
        <end position="33"/>
    </location>
</feature>
<dbReference type="PANTHER" id="PTHR42852">
    <property type="entry name" value="THIOL:DISULFIDE INTERCHANGE PROTEIN DSBE"/>
    <property type="match status" value="1"/>
</dbReference>
<keyword evidence="2" id="KW-1133">Transmembrane helix</keyword>
<organism evidence="4 5">
    <name type="scientific">Glycocaulis albus</name>
    <dbReference type="NCBI Taxonomy" id="1382801"/>
    <lineage>
        <taxon>Bacteria</taxon>
        <taxon>Pseudomonadati</taxon>
        <taxon>Pseudomonadota</taxon>
        <taxon>Alphaproteobacteria</taxon>
        <taxon>Maricaulales</taxon>
        <taxon>Maricaulaceae</taxon>
        <taxon>Glycocaulis</taxon>
    </lineage>
</organism>
<reference evidence="5" key="1">
    <citation type="journal article" date="2019" name="Int. J. Syst. Evol. Microbiol.">
        <title>The Global Catalogue of Microorganisms (GCM) 10K type strain sequencing project: providing services to taxonomists for standard genome sequencing and annotation.</title>
        <authorList>
            <consortium name="The Broad Institute Genomics Platform"/>
            <consortium name="The Broad Institute Genome Sequencing Center for Infectious Disease"/>
            <person name="Wu L."/>
            <person name="Ma J."/>
        </authorList>
    </citation>
    <scope>NUCLEOTIDE SEQUENCE [LARGE SCALE GENOMIC DNA]</scope>
    <source>
        <strain evidence="5">CGMCC 1.12766</strain>
    </source>
</reference>
<keyword evidence="2" id="KW-0812">Transmembrane</keyword>
<keyword evidence="2" id="KW-0472">Membrane</keyword>
<accession>A0ABQ1XZ16</accession>
<dbReference type="EMBL" id="BMFS01000013">
    <property type="protein sequence ID" value="GGH07064.1"/>
    <property type="molecule type" value="Genomic_DNA"/>
</dbReference>
<evidence type="ECO:0000313" key="4">
    <source>
        <dbReference type="EMBL" id="GGH07064.1"/>
    </source>
</evidence>
<dbReference type="PROSITE" id="PS51352">
    <property type="entry name" value="THIOREDOXIN_2"/>
    <property type="match status" value="1"/>
</dbReference>
<dbReference type="InterPro" id="IPR017937">
    <property type="entry name" value="Thioredoxin_CS"/>
</dbReference>
<protein>
    <submittedName>
        <fullName evidence="4">Thioredoxin</fullName>
    </submittedName>
</protein>
<dbReference type="CDD" id="cd02966">
    <property type="entry name" value="TlpA_like_family"/>
    <property type="match status" value="1"/>
</dbReference>
<name>A0ABQ1XZ16_9PROT</name>
<evidence type="ECO:0000259" key="3">
    <source>
        <dbReference type="PROSITE" id="PS51352"/>
    </source>
</evidence>
<proteinExistence type="predicted"/>
<keyword evidence="1" id="KW-0676">Redox-active center</keyword>
<dbReference type="Pfam" id="PF00578">
    <property type="entry name" value="AhpC-TSA"/>
    <property type="match status" value="1"/>
</dbReference>
<dbReference type="InterPro" id="IPR013766">
    <property type="entry name" value="Thioredoxin_domain"/>
</dbReference>
<dbReference type="SUPFAM" id="SSF52833">
    <property type="entry name" value="Thioredoxin-like"/>
    <property type="match status" value="1"/>
</dbReference>
<feature type="domain" description="Thioredoxin" evidence="3">
    <location>
        <begin position="59"/>
        <end position="200"/>
    </location>
</feature>
<dbReference type="Gene3D" id="3.40.30.10">
    <property type="entry name" value="Glutaredoxin"/>
    <property type="match status" value="1"/>
</dbReference>
<gene>
    <name evidence="4" type="primary">tlpA</name>
    <name evidence="4" type="ORF">GCM10007420_24710</name>
</gene>
<dbReference type="InterPro" id="IPR050553">
    <property type="entry name" value="Thioredoxin_ResA/DsbE_sf"/>
</dbReference>
<comment type="caution">
    <text evidence="4">The sequence shown here is derived from an EMBL/GenBank/DDBJ whole genome shotgun (WGS) entry which is preliminary data.</text>
</comment>
<keyword evidence="5" id="KW-1185">Reference proteome</keyword>